<name>A0A562QJ66_9PSED</name>
<dbReference type="SUPFAM" id="SSF53474">
    <property type="entry name" value="alpha/beta-Hydrolases"/>
    <property type="match status" value="1"/>
</dbReference>
<evidence type="ECO:0000313" key="3">
    <source>
        <dbReference type="EMBL" id="TWI56818.1"/>
    </source>
</evidence>
<dbReference type="RefSeq" id="WP_145139651.1">
    <property type="nucleotide sequence ID" value="NZ_VLKY01000003.1"/>
</dbReference>
<feature type="compositionally biased region" description="Low complexity" evidence="1">
    <location>
        <begin position="136"/>
        <end position="154"/>
    </location>
</feature>
<feature type="region of interest" description="Disordered" evidence="1">
    <location>
        <begin position="119"/>
        <end position="164"/>
    </location>
</feature>
<accession>A0A562QJ66</accession>
<dbReference type="OrthoDB" id="6193602at2"/>
<evidence type="ECO:0000256" key="1">
    <source>
        <dbReference type="SAM" id="MobiDB-lite"/>
    </source>
</evidence>
<evidence type="ECO:0000313" key="4">
    <source>
        <dbReference type="Proteomes" id="UP000316905"/>
    </source>
</evidence>
<dbReference type="InterPro" id="IPR029058">
    <property type="entry name" value="AB_hydrolase_fold"/>
</dbReference>
<dbReference type="InterPro" id="IPR022529">
    <property type="entry name" value="DUF3530"/>
</dbReference>
<dbReference type="Gene3D" id="3.40.50.1820">
    <property type="entry name" value="alpha/beta hydrolase"/>
    <property type="match status" value="1"/>
</dbReference>
<proteinExistence type="predicted"/>
<dbReference type="Pfam" id="PF12048">
    <property type="entry name" value="DUF3530"/>
    <property type="match status" value="1"/>
</dbReference>
<feature type="chain" id="PRO_5021743346" evidence="2">
    <location>
        <begin position="20"/>
        <end position="344"/>
    </location>
</feature>
<keyword evidence="2" id="KW-0732">Signal</keyword>
<dbReference type="Proteomes" id="UP000316905">
    <property type="component" value="Unassembled WGS sequence"/>
</dbReference>
<evidence type="ECO:0000256" key="2">
    <source>
        <dbReference type="SAM" id="SignalP"/>
    </source>
</evidence>
<keyword evidence="4" id="KW-1185">Reference proteome</keyword>
<sequence>MLNRLFDLTFLLFSSCLLAASITYAEDKTSPPAPQPNLERAAPLERSQEAAQALERTLPSDERQTLNAGSESFLALWRLANTPQPQGTIVLIPGDGESADWPRALGPLRRKLPDAGWNTLSLTLPDPQNTAPQPRTSGSSSVSSADADANTSTGNTSTTVEGVAGTAPTAETQAEVGSSEPAQAGTALPDPQIIKDAYAERVMARIASGIDLALQRGAQQVILLGHGSGAYWAARYLAEREPSELHYLLMVDGTVPIGFAPPLEAIAPKLNLTIGDFFHDQTARVRSAAERRRQAAVRENTSRYTQISLKIIPGDPKSEQEQLYRRLRGWLNSHVKAATPEETP</sequence>
<organism evidence="3 4">
    <name type="scientific">Pseudomonas duriflava</name>
    <dbReference type="NCBI Taxonomy" id="459528"/>
    <lineage>
        <taxon>Bacteria</taxon>
        <taxon>Pseudomonadati</taxon>
        <taxon>Pseudomonadota</taxon>
        <taxon>Gammaproteobacteria</taxon>
        <taxon>Pseudomonadales</taxon>
        <taxon>Pseudomonadaceae</taxon>
        <taxon>Pseudomonas</taxon>
    </lineage>
</organism>
<dbReference type="EMBL" id="VLKY01000003">
    <property type="protein sequence ID" value="TWI56818.1"/>
    <property type="molecule type" value="Genomic_DNA"/>
</dbReference>
<reference evidence="3 4" key="1">
    <citation type="journal article" date="2015" name="Stand. Genomic Sci.">
        <title>Genomic Encyclopedia of Bacterial and Archaeal Type Strains, Phase III: the genomes of soil and plant-associated and newly described type strains.</title>
        <authorList>
            <person name="Whitman W.B."/>
            <person name="Woyke T."/>
            <person name="Klenk H.P."/>
            <person name="Zhou Y."/>
            <person name="Lilburn T.G."/>
            <person name="Beck B.J."/>
            <person name="De Vos P."/>
            <person name="Vandamme P."/>
            <person name="Eisen J.A."/>
            <person name="Garrity G."/>
            <person name="Hugenholtz P."/>
            <person name="Kyrpides N.C."/>
        </authorList>
    </citation>
    <scope>NUCLEOTIDE SEQUENCE [LARGE SCALE GENOMIC DNA]</scope>
    <source>
        <strain evidence="3 4">CGMCC 1.6858</strain>
    </source>
</reference>
<gene>
    <name evidence="3" type="ORF">IQ22_01272</name>
</gene>
<feature type="region of interest" description="Disordered" evidence="1">
    <location>
        <begin position="88"/>
        <end position="107"/>
    </location>
</feature>
<dbReference type="AlphaFoldDB" id="A0A562QJ66"/>
<protein>
    <submittedName>
        <fullName evidence="3">Uncharacterized protein DUF3530</fullName>
    </submittedName>
</protein>
<feature type="compositionally biased region" description="Polar residues" evidence="1">
    <location>
        <begin position="119"/>
        <end position="135"/>
    </location>
</feature>
<comment type="caution">
    <text evidence="3">The sequence shown here is derived from an EMBL/GenBank/DDBJ whole genome shotgun (WGS) entry which is preliminary data.</text>
</comment>
<feature type="signal peptide" evidence="2">
    <location>
        <begin position="1"/>
        <end position="19"/>
    </location>
</feature>